<keyword evidence="16" id="KW-0687">Ribonucleoprotein</keyword>
<dbReference type="InterPro" id="IPR019734">
    <property type="entry name" value="TPR_rpt"/>
</dbReference>
<keyword evidence="8" id="KW-0963">Cytoplasm</keyword>
<evidence type="ECO:0000259" key="19">
    <source>
        <dbReference type="Pfam" id="PF08492"/>
    </source>
</evidence>
<evidence type="ECO:0000256" key="16">
    <source>
        <dbReference type="ARBA" id="ARBA00023274"/>
    </source>
</evidence>
<evidence type="ECO:0000256" key="4">
    <source>
        <dbReference type="ARBA" id="ARBA00007676"/>
    </source>
</evidence>
<dbReference type="EMBL" id="QCYY01002557">
    <property type="protein sequence ID" value="ROT69523.1"/>
    <property type="molecule type" value="Genomic_DNA"/>
</dbReference>
<dbReference type="GO" id="GO:0016020">
    <property type="term" value="C:membrane"/>
    <property type="evidence" value="ECO:0007669"/>
    <property type="project" value="UniProtKB-SubCell"/>
</dbReference>
<gene>
    <name evidence="20" type="ORF">C7M84_012290</name>
</gene>
<dbReference type="STRING" id="6689.A0A3R7M1W0"/>
<reference evidence="20 21" key="1">
    <citation type="submission" date="2018-04" db="EMBL/GenBank/DDBJ databases">
        <authorList>
            <person name="Zhang X."/>
            <person name="Yuan J."/>
            <person name="Li F."/>
            <person name="Xiang J."/>
        </authorList>
    </citation>
    <scope>NUCLEOTIDE SEQUENCE [LARGE SCALE GENOMIC DNA]</scope>
    <source>
        <tissue evidence="20">Muscle</tissue>
    </source>
</reference>
<dbReference type="InterPro" id="IPR013699">
    <property type="entry name" value="Signal_recog_part_SRP72_RNA-bd"/>
</dbReference>
<evidence type="ECO:0000256" key="11">
    <source>
        <dbReference type="ARBA" id="ARBA00022803"/>
    </source>
</evidence>
<feature type="transmembrane region" description="Helical" evidence="18">
    <location>
        <begin position="830"/>
        <end position="854"/>
    </location>
</feature>
<evidence type="ECO:0000256" key="15">
    <source>
        <dbReference type="ARBA" id="ARBA00023136"/>
    </source>
</evidence>
<keyword evidence="15 18" id="KW-0472">Membrane</keyword>
<evidence type="ECO:0000256" key="3">
    <source>
        <dbReference type="ARBA" id="ARBA00004496"/>
    </source>
</evidence>
<protein>
    <recommendedName>
        <fullName evidence="6">Signal recognition particle subunit SRP72</fullName>
    </recommendedName>
</protein>
<evidence type="ECO:0000256" key="10">
    <source>
        <dbReference type="ARBA" id="ARBA00022737"/>
    </source>
</evidence>
<feature type="transmembrane region" description="Helical" evidence="18">
    <location>
        <begin position="756"/>
        <end position="774"/>
    </location>
</feature>
<keyword evidence="14" id="KW-0733">Signal recognition particle</keyword>
<comment type="subcellular location">
    <subcellularLocation>
        <location evidence="3">Cytoplasm</location>
    </subcellularLocation>
    <subcellularLocation>
        <location evidence="2">Endoplasmic reticulum</location>
    </subcellularLocation>
    <subcellularLocation>
        <location evidence="1">Membrane</location>
        <topology evidence="1">Multi-pass membrane protein</topology>
    </subcellularLocation>
</comment>
<dbReference type="Gene3D" id="1.25.40.10">
    <property type="entry name" value="Tetratricopeptide repeat domain"/>
    <property type="match status" value="3"/>
</dbReference>
<comment type="similarity">
    <text evidence="5">Belongs to the nucleotide-sugar transporter family. SLC35B subfamily.</text>
</comment>
<feature type="domain" description="Signal recognition particle SRP72 subunit RNA-binding" evidence="19">
    <location>
        <begin position="553"/>
        <end position="595"/>
    </location>
</feature>
<accession>A0A3R7M1W0</accession>
<evidence type="ECO:0000256" key="13">
    <source>
        <dbReference type="ARBA" id="ARBA00022989"/>
    </source>
</evidence>
<keyword evidence="21" id="KW-1185">Reference proteome</keyword>
<keyword evidence="12" id="KW-0256">Endoplasmic reticulum</keyword>
<evidence type="ECO:0000313" key="21">
    <source>
        <dbReference type="Proteomes" id="UP000283509"/>
    </source>
</evidence>
<feature type="transmembrane region" description="Helical" evidence="18">
    <location>
        <begin position="701"/>
        <end position="723"/>
    </location>
</feature>
<dbReference type="PANTHER" id="PTHR14094">
    <property type="entry name" value="SIGNAL RECOGNITION PARTICLE 72"/>
    <property type="match status" value="1"/>
</dbReference>
<dbReference type="SMART" id="SM00028">
    <property type="entry name" value="TPR"/>
    <property type="match status" value="4"/>
</dbReference>
<keyword evidence="13 18" id="KW-1133">Transmembrane helix</keyword>
<keyword evidence="9 18" id="KW-0812">Transmembrane</keyword>
<feature type="compositionally biased region" description="Low complexity" evidence="17">
    <location>
        <begin position="627"/>
        <end position="638"/>
    </location>
</feature>
<proteinExistence type="inferred from homology"/>
<evidence type="ECO:0000256" key="9">
    <source>
        <dbReference type="ARBA" id="ARBA00022692"/>
    </source>
</evidence>
<feature type="compositionally biased region" description="Basic residues" evidence="17">
    <location>
        <begin position="557"/>
        <end position="569"/>
    </location>
</feature>
<feature type="compositionally biased region" description="Basic residues" evidence="17">
    <location>
        <begin position="588"/>
        <end position="599"/>
    </location>
</feature>
<feature type="transmembrane region" description="Helical" evidence="18">
    <location>
        <begin position="729"/>
        <end position="747"/>
    </location>
</feature>
<evidence type="ECO:0000256" key="1">
    <source>
        <dbReference type="ARBA" id="ARBA00004141"/>
    </source>
</evidence>
<dbReference type="OrthoDB" id="5421607at2759"/>
<dbReference type="InterPro" id="IPR011990">
    <property type="entry name" value="TPR-like_helical_dom_sf"/>
</dbReference>
<comment type="caution">
    <text evidence="20">The sequence shown here is derived from an EMBL/GenBank/DDBJ whole genome shotgun (WGS) entry which is preliminary data.</text>
</comment>
<evidence type="ECO:0000256" key="6">
    <source>
        <dbReference type="ARBA" id="ARBA00018350"/>
    </source>
</evidence>
<evidence type="ECO:0000256" key="12">
    <source>
        <dbReference type="ARBA" id="ARBA00022824"/>
    </source>
</evidence>
<feature type="compositionally biased region" description="Basic residues" evidence="17">
    <location>
        <begin position="646"/>
        <end position="659"/>
    </location>
</feature>
<evidence type="ECO:0000313" key="20">
    <source>
        <dbReference type="EMBL" id="ROT69523.1"/>
    </source>
</evidence>
<organism evidence="20 21">
    <name type="scientific">Penaeus vannamei</name>
    <name type="common">Whiteleg shrimp</name>
    <name type="synonym">Litopenaeus vannamei</name>
    <dbReference type="NCBI Taxonomy" id="6689"/>
    <lineage>
        <taxon>Eukaryota</taxon>
        <taxon>Metazoa</taxon>
        <taxon>Ecdysozoa</taxon>
        <taxon>Arthropoda</taxon>
        <taxon>Crustacea</taxon>
        <taxon>Multicrustacea</taxon>
        <taxon>Malacostraca</taxon>
        <taxon>Eumalacostraca</taxon>
        <taxon>Eucarida</taxon>
        <taxon>Decapoda</taxon>
        <taxon>Dendrobranchiata</taxon>
        <taxon>Penaeoidea</taxon>
        <taxon>Penaeidae</taxon>
        <taxon>Penaeus</taxon>
    </lineage>
</organism>
<dbReference type="Pfam" id="PF17004">
    <property type="entry name" value="SRP_TPR_like"/>
    <property type="match status" value="1"/>
</dbReference>
<dbReference type="AlphaFoldDB" id="A0A3R7M1W0"/>
<evidence type="ECO:0000256" key="5">
    <source>
        <dbReference type="ARBA" id="ARBA00010694"/>
    </source>
</evidence>
<keyword evidence="10" id="KW-0677">Repeat</keyword>
<dbReference type="InterPro" id="IPR013657">
    <property type="entry name" value="SCL35B1-4/HUT1"/>
</dbReference>
<comment type="similarity">
    <text evidence="4">Belongs to the SRP72 family.</text>
</comment>
<keyword evidence="11" id="KW-0802">TPR repeat</keyword>
<evidence type="ECO:0000256" key="18">
    <source>
        <dbReference type="SAM" id="Phobius"/>
    </source>
</evidence>
<evidence type="ECO:0000256" key="8">
    <source>
        <dbReference type="ARBA" id="ARBA00022490"/>
    </source>
</evidence>
<evidence type="ECO:0000256" key="7">
    <source>
        <dbReference type="ARBA" id="ARBA00022448"/>
    </source>
</evidence>
<dbReference type="InterPro" id="IPR026270">
    <property type="entry name" value="SRP72"/>
</dbReference>
<dbReference type="InterPro" id="IPR031545">
    <property type="entry name" value="SRP72_TPR-like"/>
</dbReference>
<dbReference type="FunFam" id="1.25.40.10:FF:000062">
    <property type="entry name" value="Signal recognition particle subunit SRP72"/>
    <property type="match status" value="1"/>
</dbReference>
<dbReference type="Proteomes" id="UP000283509">
    <property type="component" value="Unassembled WGS sequence"/>
</dbReference>
<dbReference type="GO" id="GO:0006614">
    <property type="term" value="P:SRP-dependent cotranslational protein targeting to membrane"/>
    <property type="evidence" value="ECO:0007669"/>
    <property type="project" value="InterPro"/>
</dbReference>
<evidence type="ECO:0000256" key="14">
    <source>
        <dbReference type="ARBA" id="ARBA00023135"/>
    </source>
</evidence>
<dbReference type="Pfam" id="PF08449">
    <property type="entry name" value="UAA"/>
    <property type="match status" value="1"/>
</dbReference>
<dbReference type="PANTHER" id="PTHR14094:SF9">
    <property type="entry name" value="SIGNAL RECOGNITION PARTICLE SUBUNIT SRP72"/>
    <property type="match status" value="1"/>
</dbReference>
<dbReference type="GO" id="GO:0055085">
    <property type="term" value="P:transmembrane transport"/>
    <property type="evidence" value="ECO:0007669"/>
    <property type="project" value="InterPro"/>
</dbReference>
<name>A0A3R7M1W0_PENVA</name>
<dbReference type="GO" id="GO:0008312">
    <property type="term" value="F:7S RNA binding"/>
    <property type="evidence" value="ECO:0007669"/>
    <property type="project" value="InterPro"/>
</dbReference>
<dbReference type="GO" id="GO:0043022">
    <property type="term" value="F:ribosome binding"/>
    <property type="evidence" value="ECO:0007669"/>
    <property type="project" value="TreeGrafter"/>
</dbReference>
<dbReference type="GO" id="GO:0005783">
    <property type="term" value="C:endoplasmic reticulum"/>
    <property type="evidence" value="ECO:0007669"/>
    <property type="project" value="UniProtKB-SubCell"/>
</dbReference>
<reference evidence="20 21" key="2">
    <citation type="submission" date="2019-01" db="EMBL/GenBank/DDBJ databases">
        <title>The decoding of complex shrimp genome reveals the adaptation for benthos swimmer, frequently molting mechanism and breeding impact on genome.</title>
        <authorList>
            <person name="Sun Y."/>
            <person name="Gao Y."/>
            <person name="Yu Y."/>
        </authorList>
    </citation>
    <scope>NUCLEOTIDE SEQUENCE [LARGE SCALE GENOMIC DNA]</scope>
    <source>
        <tissue evidence="20">Muscle</tissue>
    </source>
</reference>
<dbReference type="GO" id="GO:0005786">
    <property type="term" value="C:signal recognition particle, endoplasmic reticulum targeting"/>
    <property type="evidence" value="ECO:0007669"/>
    <property type="project" value="UniProtKB-KW"/>
</dbReference>
<sequence length="894" mass="100157">MATTKESRMSSYFSELKKFIDNGNNAKVVKCANKILSEAPEDLKAWQCKVVALIQMDQFSEVLGIISKSKIVEDLAFEKAYCEYRLNKVMEAYKTISKAKEVSPRIQELHAQVLYRLERYEECYDIYREMIRTNSDDFDQERLTNMAAVAVNRYIEGSNKDTTVNIDDSSYEVLYNGACHLLATGNHEEALKRLKEAEELCRTYLIQEDGATEEEVADEVAIIRVQQGHCLQLMGQEQEALAIYNSVLKSKPEDPALLAIINNNLVTINRGGNVFDSRKKMKTALAPGLEHKLTSYQRASITFNHCLLAFSTNQDELCRTEVAKLANDYPKFRQKASIIQSALLGREGKLEAASATLQKCAQENQNEALGINLMAIQILLAGGDKRGACEILKSLDEKNRYRQGIVSALVSLYLSLEDRDGASTILREAVDWHKKNKTSGVHLSELWRHAADFHLRGGDAPTAAASLQELHKLKPKDVMTLAQLITAYAQYDVEAAQKLSKQLPPASSVVHNVDGDVLEASLGHRYMKKLQQGKGDLSPASPSSPTAKVTPGAELKKKTKKKKKRKIRLPKNYNPDVPPDPERWLPRWQRKTFRKKRDRRGKDVMKGTQGVSSDAADKYDITKTAGSSKPSQAASPKPENVGLRRNFQKKKGGGKKKKGGWNEPGSGNIITCAQFVFIAIEGYIFTSDFGRKKNVIPIKDYMVLVIMFFIVNVTNNLAFGFKISMPLHMIFRSGGLIANMIMAIIVLGRRYTLSKYVSVAMITMGTAICTFASAENLKDKDEEEMAEGISSFMTWLLGIGLLTFALFLSARMGIFQECLYSQYGKHPREALYYIHMLSLPGFLLTSGSIIEHAIKYSSSEPLFALQDIPVLESIPKLWIFLVGNMLTQYPFEMN</sequence>
<keyword evidence="7" id="KW-0813">Transport</keyword>
<feature type="transmembrane region" description="Helical" evidence="18">
    <location>
        <begin position="789"/>
        <end position="809"/>
    </location>
</feature>
<dbReference type="Pfam" id="PF08492">
    <property type="entry name" value="SRP72"/>
    <property type="match status" value="1"/>
</dbReference>
<feature type="region of interest" description="Disordered" evidence="17">
    <location>
        <begin position="531"/>
        <end position="663"/>
    </location>
</feature>
<evidence type="ECO:0000256" key="2">
    <source>
        <dbReference type="ARBA" id="ARBA00004240"/>
    </source>
</evidence>
<dbReference type="SUPFAM" id="SSF48452">
    <property type="entry name" value="TPR-like"/>
    <property type="match status" value="2"/>
</dbReference>
<evidence type="ECO:0000256" key="17">
    <source>
        <dbReference type="SAM" id="MobiDB-lite"/>
    </source>
</evidence>